<feature type="transmembrane region" description="Helical" evidence="1">
    <location>
        <begin position="6"/>
        <end position="31"/>
    </location>
</feature>
<gene>
    <name evidence="2" type="ORF">BJ878DRAFT_283844</name>
</gene>
<accession>A0A9P8CIG4</accession>
<proteinExistence type="predicted"/>
<name>A0A9P8CIG4_9HELO</name>
<keyword evidence="3" id="KW-1185">Reference proteome</keyword>
<dbReference type="EMBL" id="MU253804">
    <property type="protein sequence ID" value="KAG9246451.1"/>
    <property type="molecule type" value="Genomic_DNA"/>
</dbReference>
<evidence type="ECO:0000313" key="2">
    <source>
        <dbReference type="EMBL" id="KAG9246451.1"/>
    </source>
</evidence>
<keyword evidence="1" id="KW-0472">Membrane</keyword>
<evidence type="ECO:0000256" key="1">
    <source>
        <dbReference type="SAM" id="Phobius"/>
    </source>
</evidence>
<dbReference type="Proteomes" id="UP000887226">
    <property type="component" value="Unassembled WGS sequence"/>
</dbReference>
<comment type="caution">
    <text evidence="2">The sequence shown here is derived from an EMBL/GenBank/DDBJ whole genome shotgun (WGS) entry which is preliminary data.</text>
</comment>
<keyword evidence="1" id="KW-0812">Transmembrane</keyword>
<reference evidence="2" key="1">
    <citation type="journal article" date="2021" name="IMA Fungus">
        <title>Genomic characterization of three marine fungi, including Emericellopsis atlantica sp. nov. with signatures of a generalist lifestyle and marine biomass degradation.</title>
        <authorList>
            <person name="Hagestad O.C."/>
            <person name="Hou L."/>
            <person name="Andersen J.H."/>
            <person name="Hansen E.H."/>
            <person name="Altermark B."/>
            <person name="Li C."/>
            <person name="Kuhnert E."/>
            <person name="Cox R.J."/>
            <person name="Crous P.W."/>
            <person name="Spatafora J.W."/>
            <person name="Lail K."/>
            <person name="Amirebrahimi M."/>
            <person name="Lipzen A."/>
            <person name="Pangilinan J."/>
            <person name="Andreopoulos W."/>
            <person name="Hayes R.D."/>
            <person name="Ng V."/>
            <person name="Grigoriev I.V."/>
            <person name="Jackson S.A."/>
            <person name="Sutton T.D.S."/>
            <person name="Dobson A.D.W."/>
            <person name="Rama T."/>
        </authorList>
    </citation>
    <scope>NUCLEOTIDE SEQUENCE</scope>
    <source>
        <strain evidence="2">TRa3180A</strain>
    </source>
</reference>
<protein>
    <submittedName>
        <fullName evidence="2">Uncharacterized protein</fullName>
    </submittedName>
</protein>
<evidence type="ECO:0000313" key="3">
    <source>
        <dbReference type="Proteomes" id="UP000887226"/>
    </source>
</evidence>
<keyword evidence="1" id="KW-1133">Transmembrane helix</keyword>
<organism evidence="2 3">
    <name type="scientific">Calycina marina</name>
    <dbReference type="NCBI Taxonomy" id="1763456"/>
    <lineage>
        <taxon>Eukaryota</taxon>
        <taxon>Fungi</taxon>
        <taxon>Dikarya</taxon>
        <taxon>Ascomycota</taxon>
        <taxon>Pezizomycotina</taxon>
        <taxon>Leotiomycetes</taxon>
        <taxon>Helotiales</taxon>
        <taxon>Pezizellaceae</taxon>
        <taxon>Calycina</taxon>
    </lineage>
</organism>
<sequence length="70" mass="7857">MEWLDSWILILGVGGVSGVIGQMTFGICIAVSSSRDNTYPFYLRRLFDDHTIDMKNSKIELHSAKPLKLA</sequence>
<dbReference type="AlphaFoldDB" id="A0A9P8CIG4"/>